<comment type="caution">
    <text evidence="1">The sequence shown here is derived from an EMBL/GenBank/DDBJ whole genome shotgun (WGS) entry which is preliminary data.</text>
</comment>
<dbReference type="Proteomes" id="UP001164250">
    <property type="component" value="Chromosome 10"/>
</dbReference>
<gene>
    <name evidence="1" type="ORF">Patl1_07767</name>
</gene>
<evidence type="ECO:0000313" key="1">
    <source>
        <dbReference type="EMBL" id="KAJ0087233.1"/>
    </source>
</evidence>
<dbReference type="EMBL" id="CM047906">
    <property type="protein sequence ID" value="KAJ0087233.1"/>
    <property type="molecule type" value="Genomic_DNA"/>
</dbReference>
<name>A0ACC1AKQ2_9ROSI</name>
<reference evidence="2" key="1">
    <citation type="journal article" date="2023" name="G3 (Bethesda)">
        <title>Genome assembly and association tests identify interacting loci associated with vigor, precocity, and sex in interspecific pistachio rootstocks.</title>
        <authorList>
            <person name="Palmer W."/>
            <person name="Jacygrad E."/>
            <person name="Sagayaradj S."/>
            <person name="Cavanaugh K."/>
            <person name="Han R."/>
            <person name="Bertier L."/>
            <person name="Beede B."/>
            <person name="Kafkas S."/>
            <person name="Golino D."/>
            <person name="Preece J."/>
            <person name="Michelmore R."/>
        </authorList>
    </citation>
    <scope>NUCLEOTIDE SEQUENCE [LARGE SCALE GENOMIC DNA]</scope>
</reference>
<protein>
    <submittedName>
        <fullName evidence="1">Uncharacterized protein</fullName>
    </submittedName>
</protein>
<keyword evidence="2" id="KW-1185">Reference proteome</keyword>
<evidence type="ECO:0000313" key="2">
    <source>
        <dbReference type="Proteomes" id="UP001164250"/>
    </source>
</evidence>
<accession>A0ACC1AKQ2</accession>
<sequence length="84" mass="9857">MKTTMSLIGKQLSEKSMWLVKSKSLLLQLIYVLRLSNLRSISFSERFNSINVRQQFNEPEPESDEKICYVDIDAEAAKTWIYPR</sequence>
<proteinExistence type="predicted"/>
<organism evidence="1 2">
    <name type="scientific">Pistacia atlantica</name>
    <dbReference type="NCBI Taxonomy" id="434234"/>
    <lineage>
        <taxon>Eukaryota</taxon>
        <taxon>Viridiplantae</taxon>
        <taxon>Streptophyta</taxon>
        <taxon>Embryophyta</taxon>
        <taxon>Tracheophyta</taxon>
        <taxon>Spermatophyta</taxon>
        <taxon>Magnoliopsida</taxon>
        <taxon>eudicotyledons</taxon>
        <taxon>Gunneridae</taxon>
        <taxon>Pentapetalae</taxon>
        <taxon>rosids</taxon>
        <taxon>malvids</taxon>
        <taxon>Sapindales</taxon>
        <taxon>Anacardiaceae</taxon>
        <taxon>Pistacia</taxon>
    </lineage>
</organism>